<evidence type="ECO:0000313" key="1">
    <source>
        <dbReference type="EMBL" id="AKM29274.2"/>
    </source>
</evidence>
<reference evidence="1" key="1">
    <citation type="submission" date="2016-06" db="EMBL/GenBank/DDBJ databases">
        <title>Complete Genome Sequence of Pandoraea faecigallinarum DSM-23572.</title>
        <authorList>
            <person name="Yong D."/>
            <person name="Ee R."/>
            <person name="Lim Y.-L."/>
            <person name="Yin W.-F."/>
            <person name="Chan K.-G."/>
        </authorList>
    </citation>
    <scope>NUCLEOTIDE SEQUENCE</scope>
    <source>
        <strain evidence="1">DSM 23572</strain>
    </source>
</reference>
<name>A0A0H3WMY2_9BURK</name>
<dbReference type="KEGG" id="pfg:AB870_02715"/>
<dbReference type="OrthoDB" id="5518677at2"/>
<accession>A0A0H3WMY2</accession>
<dbReference type="AlphaFoldDB" id="A0A0H3WMY2"/>
<protein>
    <recommendedName>
        <fullName evidence="3">Phage tail protein</fullName>
    </recommendedName>
</protein>
<gene>
    <name evidence="1" type="ORF">AB870_02715</name>
</gene>
<proteinExistence type="predicted"/>
<dbReference type="InterPro" id="IPR010633">
    <property type="entry name" value="Phage_lambda_GpZ"/>
</dbReference>
<organism evidence="1 2">
    <name type="scientific">Pandoraea faecigallinarum</name>
    <dbReference type="NCBI Taxonomy" id="656179"/>
    <lineage>
        <taxon>Bacteria</taxon>
        <taxon>Pseudomonadati</taxon>
        <taxon>Pseudomonadota</taxon>
        <taxon>Betaproteobacteria</taxon>
        <taxon>Burkholderiales</taxon>
        <taxon>Burkholderiaceae</taxon>
        <taxon>Pandoraea</taxon>
    </lineage>
</organism>
<sequence length="193" mass="21086">MMALNVRSDLRGISADMSRYLGEEKKAVVRALNKTATQARTEASKEVRGVGYNIKASAIKKSFSIKRATAANLVVTLRATGRPIGLINYGARQGRGGVSVQVKSGRKVLKHAFIASMPNGHKGVFERTGRGHKKVVRNGKVMRSGLPIKELFGPSIPQSLANDAVEKAVMAKIRQKFPQILRHELAFVAARRR</sequence>
<dbReference type="STRING" id="656179.AB870_02715"/>
<dbReference type="Pfam" id="PF06763">
    <property type="entry name" value="Minor_tail_Z"/>
    <property type="match status" value="1"/>
</dbReference>
<evidence type="ECO:0008006" key="3">
    <source>
        <dbReference type="Google" id="ProtNLM"/>
    </source>
</evidence>
<keyword evidence="2" id="KW-1185">Reference proteome</keyword>
<dbReference type="Proteomes" id="UP000035651">
    <property type="component" value="Chromosome"/>
</dbReference>
<dbReference type="EMBL" id="CP011807">
    <property type="protein sequence ID" value="AKM29274.2"/>
    <property type="molecule type" value="Genomic_DNA"/>
</dbReference>
<dbReference type="RefSeq" id="WP_071386881.1">
    <property type="nucleotide sequence ID" value="NZ_CP011807.3"/>
</dbReference>
<evidence type="ECO:0000313" key="2">
    <source>
        <dbReference type="Proteomes" id="UP000035651"/>
    </source>
</evidence>